<comment type="function">
    <text evidence="10">Cell wall formation. Catalyzes the transfer of a GlcNAc subunit on undecaprenyl-pyrophosphoryl-MurNAc-pentapeptide (lipid intermediate I) to form undecaprenyl-pyrophosphoryl-MurNAc-(pentapeptide)GlcNAc (lipid intermediate II).</text>
</comment>
<evidence type="ECO:0000256" key="5">
    <source>
        <dbReference type="ARBA" id="ARBA00022960"/>
    </source>
</evidence>
<proteinExistence type="inferred from homology"/>
<feature type="binding site" evidence="10">
    <location>
        <position position="170"/>
    </location>
    <ligand>
        <name>UDP-N-acetyl-alpha-D-glucosamine</name>
        <dbReference type="ChEBI" id="CHEBI:57705"/>
    </ligand>
</feature>
<dbReference type="GO" id="GO:0051301">
    <property type="term" value="P:cell division"/>
    <property type="evidence" value="ECO:0007669"/>
    <property type="project" value="UniProtKB-KW"/>
</dbReference>
<sequence length="369" mass="40922">MKVLFTCGGTAGHVNPALAVAQTFEKYHPGCQVLFVGAEKGMEKRLVEQAGYPIRCVKVSTFERQLSWKIIRHNFKSVFKVPVGQWQASRILRQFKPDLVVGTGGYASFPAVREATRMGIPTAIHESNAFPGLTTRVLAKRVDLVMVGFPEAAEYYTHAKKVAVTGTPVRGAFFRLDRAQARRELRITDDKPLVVSFWGSQGARDMNLMTEDFVQRWVEEGRPFHYIHSGGRDYETMAQHLKERGVSVTDQEVRPYIDNMPTVMAAADLVICRAGASTLGELTAMGKPAVLVPSPYVAANHQFKNAKVLADRGAAELLEEKNCSGQSVYDTAVSLLANADKRREMSRAMKELATPRAAEDIYKALMELL</sequence>
<feature type="binding site" evidence="10">
    <location>
        <begin position="10"/>
        <end position="12"/>
    </location>
    <ligand>
        <name>UDP-N-acetyl-alpha-D-glucosamine</name>
        <dbReference type="ChEBI" id="CHEBI:57705"/>
    </ligand>
</feature>
<comment type="catalytic activity">
    <reaction evidence="10">
        <text>di-trans,octa-cis-undecaprenyl diphospho-N-acetyl-alpha-D-muramoyl-L-alanyl-D-glutamyl-meso-2,6-diaminopimeloyl-D-alanyl-D-alanine + UDP-N-acetyl-alpha-D-glucosamine = di-trans,octa-cis-undecaprenyl diphospho-[N-acetyl-alpha-D-glucosaminyl-(1-&gt;4)]-N-acetyl-alpha-D-muramoyl-L-alanyl-D-glutamyl-meso-2,6-diaminopimeloyl-D-alanyl-D-alanine + UDP + H(+)</text>
        <dbReference type="Rhea" id="RHEA:31227"/>
        <dbReference type="ChEBI" id="CHEBI:15378"/>
        <dbReference type="ChEBI" id="CHEBI:57705"/>
        <dbReference type="ChEBI" id="CHEBI:58223"/>
        <dbReference type="ChEBI" id="CHEBI:61387"/>
        <dbReference type="ChEBI" id="CHEBI:61388"/>
        <dbReference type="EC" id="2.4.1.227"/>
    </reaction>
</comment>
<organism evidence="13 14">
    <name type="scientific">Candidatus Enterenecus faecium</name>
    <dbReference type="NCBI Taxonomy" id="2840780"/>
    <lineage>
        <taxon>Bacteria</taxon>
        <taxon>Bacillati</taxon>
        <taxon>Bacillota</taxon>
        <taxon>Clostridia</taxon>
        <taxon>Eubacteriales</taxon>
        <taxon>Candidatus Enterenecus</taxon>
    </lineage>
</organism>
<evidence type="ECO:0000256" key="9">
    <source>
        <dbReference type="ARBA" id="ARBA00023316"/>
    </source>
</evidence>
<keyword evidence="7 10" id="KW-0472">Membrane</keyword>
<dbReference type="HAMAP" id="MF_00033">
    <property type="entry name" value="MurG"/>
    <property type="match status" value="1"/>
</dbReference>
<evidence type="ECO:0000256" key="7">
    <source>
        <dbReference type="ARBA" id="ARBA00023136"/>
    </source>
</evidence>
<dbReference type="GO" id="GO:0050511">
    <property type="term" value="F:undecaprenyldiphospho-muramoylpentapeptide beta-N-acetylglucosaminyltransferase activity"/>
    <property type="evidence" value="ECO:0007669"/>
    <property type="project" value="UniProtKB-UniRule"/>
</dbReference>
<keyword evidence="6 10" id="KW-0573">Peptidoglycan synthesis</keyword>
<comment type="subcellular location">
    <subcellularLocation>
        <location evidence="10">Cell membrane</location>
        <topology evidence="10">Peripheral membrane protein</topology>
        <orientation evidence="10">Cytoplasmic side</orientation>
    </subcellularLocation>
</comment>
<dbReference type="Pfam" id="PF04101">
    <property type="entry name" value="Glyco_tran_28_C"/>
    <property type="match status" value="1"/>
</dbReference>
<evidence type="ECO:0000259" key="12">
    <source>
        <dbReference type="Pfam" id="PF04101"/>
    </source>
</evidence>
<dbReference type="InterPro" id="IPR004276">
    <property type="entry name" value="GlycoTrans_28_N"/>
</dbReference>
<dbReference type="GO" id="GO:0005886">
    <property type="term" value="C:plasma membrane"/>
    <property type="evidence" value="ECO:0007669"/>
    <property type="project" value="UniProtKB-SubCell"/>
</dbReference>
<dbReference type="PANTHER" id="PTHR21015:SF22">
    <property type="entry name" value="GLYCOSYLTRANSFERASE"/>
    <property type="match status" value="1"/>
</dbReference>
<comment type="caution">
    <text evidence="13">The sequence shown here is derived from an EMBL/GenBank/DDBJ whole genome shotgun (WGS) entry which is preliminary data.</text>
</comment>
<feature type="binding site" evidence="10">
    <location>
        <position position="302"/>
    </location>
    <ligand>
        <name>UDP-N-acetyl-alpha-D-glucosamine</name>
        <dbReference type="ChEBI" id="CHEBI:57705"/>
    </ligand>
</feature>
<dbReference type="Gene3D" id="3.40.50.2000">
    <property type="entry name" value="Glycogen Phosphorylase B"/>
    <property type="match status" value="2"/>
</dbReference>
<dbReference type="GO" id="GO:0071555">
    <property type="term" value="P:cell wall organization"/>
    <property type="evidence" value="ECO:0007669"/>
    <property type="project" value="UniProtKB-KW"/>
</dbReference>
<feature type="binding site" evidence="10">
    <location>
        <position position="257"/>
    </location>
    <ligand>
        <name>UDP-N-acetyl-alpha-D-glucosamine</name>
        <dbReference type="ChEBI" id="CHEBI:57705"/>
    </ligand>
</feature>
<evidence type="ECO:0000256" key="4">
    <source>
        <dbReference type="ARBA" id="ARBA00022679"/>
    </source>
</evidence>
<dbReference type="EMBL" id="DVFO01000021">
    <property type="protein sequence ID" value="HIQ60426.1"/>
    <property type="molecule type" value="Genomic_DNA"/>
</dbReference>
<comment type="caution">
    <text evidence="10">Lacks conserved residue(s) required for the propagation of feature annotation.</text>
</comment>
<comment type="similarity">
    <text evidence="10">Belongs to the glycosyltransferase 28 family. MurG subfamily.</text>
</comment>
<keyword evidence="5 10" id="KW-0133">Cell shape</keyword>
<dbReference type="Proteomes" id="UP000886879">
    <property type="component" value="Unassembled WGS sequence"/>
</dbReference>
<evidence type="ECO:0000259" key="11">
    <source>
        <dbReference type="Pfam" id="PF03033"/>
    </source>
</evidence>
<dbReference type="GO" id="GO:0005975">
    <property type="term" value="P:carbohydrate metabolic process"/>
    <property type="evidence" value="ECO:0007669"/>
    <property type="project" value="InterPro"/>
</dbReference>
<evidence type="ECO:0000256" key="1">
    <source>
        <dbReference type="ARBA" id="ARBA00022475"/>
    </source>
</evidence>
<reference evidence="13" key="2">
    <citation type="journal article" date="2021" name="PeerJ">
        <title>Extensive microbial diversity within the chicken gut microbiome revealed by metagenomics and culture.</title>
        <authorList>
            <person name="Gilroy R."/>
            <person name="Ravi A."/>
            <person name="Getino M."/>
            <person name="Pursley I."/>
            <person name="Horton D.L."/>
            <person name="Alikhan N.F."/>
            <person name="Baker D."/>
            <person name="Gharbi K."/>
            <person name="Hall N."/>
            <person name="Watson M."/>
            <person name="Adriaenssens E.M."/>
            <person name="Foster-Nyarko E."/>
            <person name="Jarju S."/>
            <person name="Secka A."/>
            <person name="Antonio M."/>
            <person name="Oren A."/>
            <person name="Chaudhuri R.R."/>
            <person name="La Ragione R."/>
            <person name="Hildebrand F."/>
            <person name="Pallen M.J."/>
        </authorList>
    </citation>
    <scope>NUCLEOTIDE SEQUENCE</scope>
    <source>
        <strain evidence="13">ChiGjej2B2-12916</strain>
    </source>
</reference>
<accession>A0A9D1CFW9</accession>
<dbReference type="EC" id="2.4.1.227" evidence="10"/>
<dbReference type="CDD" id="cd03785">
    <property type="entry name" value="GT28_MurG"/>
    <property type="match status" value="1"/>
</dbReference>
<evidence type="ECO:0000256" key="2">
    <source>
        <dbReference type="ARBA" id="ARBA00022618"/>
    </source>
</evidence>
<keyword evidence="9 10" id="KW-0961">Cell wall biogenesis/degradation</keyword>
<gene>
    <name evidence="10 13" type="primary">murG</name>
    <name evidence="13" type="ORF">IAD31_02370</name>
</gene>
<dbReference type="PANTHER" id="PTHR21015">
    <property type="entry name" value="UDP-N-ACETYLGLUCOSAMINE--N-ACETYLMURAMYL-(PENTAPEPTIDE) PYROPHOSPHORYL-UNDECAPRENOL N-ACETYLGLUCOSAMINE TRANSFERASE 1"/>
    <property type="match status" value="1"/>
</dbReference>
<protein>
    <recommendedName>
        <fullName evidence="10">UDP-N-acetylglucosamine--N-acetylmuramyl-(pentapeptide) pyrophosphoryl-undecaprenol N-acetylglucosamine transferase</fullName>
        <ecNumber evidence="10">2.4.1.227</ecNumber>
    </recommendedName>
    <alternativeName>
        <fullName evidence="10">Undecaprenyl-PP-MurNAc-pentapeptide-UDPGlcNAc GlcNAc transferase</fullName>
    </alternativeName>
</protein>
<evidence type="ECO:0000256" key="10">
    <source>
        <dbReference type="HAMAP-Rule" id="MF_00033"/>
    </source>
</evidence>
<name>A0A9D1CFW9_9FIRM</name>
<keyword evidence="2 10" id="KW-0132">Cell division</keyword>
<dbReference type="InterPro" id="IPR006009">
    <property type="entry name" value="GlcNAc_MurG"/>
</dbReference>
<comment type="pathway">
    <text evidence="10">Cell wall biogenesis; peptidoglycan biosynthesis.</text>
</comment>
<dbReference type="Pfam" id="PF03033">
    <property type="entry name" value="Glyco_transf_28"/>
    <property type="match status" value="1"/>
</dbReference>
<evidence type="ECO:0000313" key="13">
    <source>
        <dbReference type="EMBL" id="HIQ60426.1"/>
    </source>
</evidence>
<feature type="domain" description="Glycosyltransferase family 28 N-terminal" evidence="11">
    <location>
        <begin position="3"/>
        <end position="146"/>
    </location>
</feature>
<reference evidence="13" key="1">
    <citation type="submission" date="2020-10" db="EMBL/GenBank/DDBJ databases">
        <authorList>
            <person name="Gilroy R."/>
        </authorList>
    </citation>
    <scope>NUCLEOTIDE SEQUENCE</scope>
    <source>
        <strain evidence="13">ChiGjej2B2-12916</strain>
    </source>
</reference>
<evidence type="ECO:0000256" key="8">
    <source>
        <dbReference type="ARBA" id="ARBA00023306"/>
    </source>
</evidence>
<dbReference type="SUPFAM" id="SSF53756">
    <property type="entry name" value="UDP-Glycosyltransferase/glycogen phosphorylase"/>
    <property type="match status" value="1"/>
</dbReference>
<dbReference type="GO" id="GO:0008360">
    <property type="term" value="P:regulation of cell shape"/>
    <property type="evidence" value="ECO:0007669"/>
    <property type="project" value="UniProtKB-KW"/>
</dbReference>
<evidence type="ECO:0000256" key="6">
    <source>
        <dbReference type="ARBA" id="ARBA00022984"/>
    </source>
</evidence>
<keyword evidence="1 10" id="KW-1003">Cell membrane</keyword>
<keyword evidence="8 10" id="KW-0131">Cell cycle</keyword>
<keyword evidence="4 10" id="KW-0808">Transferase</keyword>
<dbReference type="AlphaFoldDB" id="A0A9D1CFW9"/>
<keyword evidence="3 10" id="KW-0328">Glycosyltransferase</keyword>
<evidence type="ECO:0000256" key="3">
    <source>
        <dbReference type="ARBA" id="ARBA00022676"/>
    </source>
</evidence>
<dbReference type="NCBIfam" id="TIGR01133">
    <property type="entry name" value="murG"/>
    <property type="match status" value="1"/>
</dbReference>
<feature type="domain" description="Glycosyl transferase family 28 C-terminal" evidence="12">
    <location>
        <begin position="197"/>
        <end position="360"/>
    </location>
</feature>
<evidence type="ECO:0000313" key="14">
    <source>
        <dbReference type="Proteomes" id="UP000886879"/>
    </source>
</evidence>
<feature type="binding site" evidence="10">
    <location>
        <position position="128"/>
    </location>
    <ligand>
        <name>UDP-N-acetyl-alpha-D-glucosamine</name>
        <dbReference type="ChEBI" id="CHEBI:57705"/>
    </ligand>
</feature>
<feature type="binding site" evidence="10">
    <location>
        <position position="200"/>
    </location>
    <ligand>
        <name>UDP-N-acetyl-alpha-D-glucosamine</name>
        <dbReference type="ChEBI" id="CHEBI:57705"/>
    </ligand>
</feature>
<dbReference type="InterPro" id="IPR007235">
    <property type="entry name" value="Glyco_trans_28_C"/>
</dbReference>
<dbReference type="GO" id="GO:0009252">
    <property type="term" value="P:peptidoglycan biosynthetic process"/>
    <property type="evidence" value="ECO:0007669"/>
    <property type="project" value="UniProtKB-UniRule"/>
</dbReference>